<evidence type="ECO:0000313" key="2">
    <source>
        <dbReference type="EMBL" id="MDI5963369.1"/>
    </source>
</evidence>
<evidence type="ECO:0000256" key="1">
    <source>
        <dbReference type="SAM" id="MobiDB-lite"/>
    </source>
</evidence>
<gene>
    <name evidence="2" type="ORF">POF43_011720</name>
</gene>
<proteinExistence type="predicted"/>
<name>A0ABT6VY44_9ACTN</name>
<evidence type="ECO:0000313" key="3">
    <source>
        <dbReference type="Proteomes" id="UP001156398"/>
    </source>
</evidence>
<keyword evidence="3" id="KW-1185">Reference proteome</keyword>
<sequence length="329" mass="35197">MTGASGPIQPAAALSRRDLEGELQGQRESLRERTARLERLTARARELGMDSTGGATRASWRSGDALRKAEKLLVTWDCQLRSAGQMLDGRRGSQGPQDAAGVLLGHTVTLTADRVPMSEQRPPGAASSEPRRSLRQVAEYADEDLRRAESWLRDVADVRRAVGRFRDLLAVPGTGDAVNDSGDDQAGAERLCAQAWADPLGIGTRKIVAAELAFAHQTYKQLALAINRLDAQETYARSLSASGGSAGAVVRLGPAALLEQLRTLESRGDAEGRSDPAGIARLAGLIAAGRSSRGPRVRSCVRSDCSGGVLDEDGMCPICQREPWHREGR</sequence>
<comment type="caution">
    <text evidence="2">The sequence shown here is derived from an EMBL/GenBank/DDBJ whole genome shotgun (WGS) entry which is preliminary data.</text>
</comment>
<feature type="region of interest" description="Disordered" evidence="1">
    <location>
        <begin position="111"/>
        <end position="134"/>
    </location>
</feature>
<accession>A0ABT6VY44</accession>
<dbReference type="Proteomes" id="UP001156398">
    <property type="component" value="Unassembled WGS sequence"/>
</dbReference>
<feature type="region of interest" description="Disordered" evidence="1">
    <location>
        <begin position="1"/>
        <end position="31"/>
    </location>
</feature>
<reference evidence="2 3" key="1">
    <citation type="submission" date="2023-05" db="EMBL/GenBank/DDBJ databases">
        <title>Streptantibioticus silvisoli sp. nov., acidotolerant actinomycetes 1 from pine litter.</title>
        <authorList>
            <person name="Swiecimska M."/>
            <person name="Golinska P."/>
            <person name="Sangal V."/>
            <person name="Wachnowicz B."/>
            <person name="Goodfellow M."/>
        </authorList>
    </citation>
    <scope>NUCLEOTIDE SEQUENCE [LARGE SCALE GENOMIC DNA]</scope>
    <source>
        <strain evidence="2 3">SL54</strain>
    </source>
</reference>
<organism evidence="2 3">
    <name type="scientific">Streptantibioticus silvisoli</name>
    <dbReference type="NCBI Taxonomy" id="2705255"/>
    <lineage>
        <taxon>Bacteria</taxon>
        <taxon>Bacillati</taxon>
        <taxon>Actinomycetota</taxon>
        <taxon>Actinomycetes</taxon>
        <taxon>Kitasatosporales</taxon>
        <taxon>Streptomycetaceae</taxon>
        <taxon>Streptantibioticus</taxon>
    </lineage>
</organism>
<dbReference type="EMBL" id="JAAGKO020000013">
    <property type="protein sequence ID" value="MDI5963369.1"/>
    <property type="molecule type" value="Genomic_DNA"/>
</dbReference>
<dbReference type="RefSeq" id="WP_271322169.1">
    <property type="nucleotide sequence ID" value="NZ_JAAGKO020000013.1"/>
</dbReference>
<protein>
    <submittedName>
        <fullName evidence="2">Uncharacterized protein</fullName>
    </submittedName>
</protein>